<feature type="domain" description="Peptidase S26" evidence="2">
    <location>
        <begin position="7"/>
        <end position="134"/>
    </location>
</feature>
<proteinExistence type="inferred from homology"/>
<keyword evidence="1" id="KW-0378">Hydrolase</keyword>
<sequence length="158" mass="18167">MGKFLLYLSIPIILLVFLGLLFSLNKISGKSMEPTIKNGQTALFRRVFLAGEPRRSLIVLYEPEPGLVKIGRILAEPKESVRVQGGKVYIDNNAGKYEIQEEYLEKDTETHANIENTWVKMGEFNYLIVPDNRKNFVLDLEKQQINKNHITGYFTTKF</sequence>
<protein>
    <recommendedName>
        <fullName evidence="1">Signal peptidase I</fullName>
        <ecNumber evidence="1">3.4.21.89</ecNumber>
    </recommendedName>
</protein>
<gene>
    <name evidence="3" type="ORF">UV06_C0001G0230</name>
</gene>
<dbReference type="Proteomes" id="UP000033854">
    <property type="component" value="Unassembled WGS sequence"/>
</dbReference>
<dbReference type="EMBL" id="LCDA01000001">
    <property type="protein sequence ID" value="KKS43496.1"/>
    <property type="molecule type" value="Genomic_DNA"/>
</dbReference>
<accession>A0A0G1BAW4</accession>
<name>A0A0G1BAW4_9BACT</name>
<evidence type="ECO:0000313" key="4">
    <source>
        <dbReference type="Proteomes" id="UP000033854"/>
    </source>
</evidence>
<comment type="caution">
    <text evidence="3">The sequence shown here is derived from an EMBL/GenBank/DDBJ whole genome shotgun (WGS) entry which is preliminary data.</text>
</comment>
<organism evidence="3 4">
    <name type="scientific">Candidatus Collierbacteria bacterium GW2011_GWA2_42_17</name>
    <dbReference type="NCBI Taxonomy" id="1618378"/>
    <lineage>
        <taxon>Bacteria</taxon>
        <taxon>Candidatus Collieribacteriota</taxon>
    </lineage>
</organism>
<keyword evidence="1" id="KW-0645">Protease</keyword>
<feature type="transmembrane region" description="Helical" evidence="1">
    <location>
        <begin position="6"/>
        <end position="24"/>
    </location>
</feature>
<dbReference type="CDD" id="cd06462">
    <property type="entry name" value="Peptidase_S24_S26"/>
    <property type="match status" value="1"/>
</dbReference>
<dbReference type="Pfam" id="PF10502">
    <property type="entry name" value="Peptidase_S26"/>
    <property type="match status" value="1"/>
</dbReference>
<dbReference type="NCBIfam" id="TIGR02227">
    <property type="entry name" value="sigpep_I_bact"/>
    <property type="match status" value="1"/>
</dbReference>
<dbReference type="SUPFAM" id="SSF51306">
    <property type="entry name" value="LexA/Signal peptidase"/>
    <property type="match status" value="1"/>
</dbReference>
<dbReference type="GO" id="GO:0006465">
    <property type="term" value="P:signal peptide processing"/>
    <property type="evidence" value="ECO:0007669"/>
    <property type="project" value="InterPro"/>
</dbReference>
<dbReference type="Gene3D" id="2.10.109.10">
    <property type="entry name" value="Umud Fragment, subunit A"/>
    <property type="match status" value="1"/>
</dbReference>
<dbReference type="InterPro" id="IPR000223">
    <property type="entry name" value="Pept_S26A_signal_pept_1"/>
</dbReference>
<dbReference type="GO" id="GO:0004252">
    <property type="term" value="F:serine-type endopeptidase activity"/>
    <property type="evidence" value="ECO:0007669"/>
    <property type="project" value="InterPro"/>
</dbReference>
<evidence type="ECO:0000256" key="1">
    <source>
        <dbReference type="RuleBase" id="RU362042"/>
    </source>
</evidence>
<dbReference type="EC" id="3.4.21.89" evidence="1"/>
<dbReference type="GO" id="GO:0009003">
    <property type="term" value="F:signal peptidase activity"/>
    <property type="evidence" value="ECO:0007669"/>
    <property type="project" value="UniProtKB-EC"/>
</dbReference>
<comment type="catalytic activity">
    <reaction evidence="1">
        <text>Cleavage of hydrophobic, N-terminal signal or leader sequences from secreted and periplasmic proteins.</text>
        <dbReference type="EC" id="3.4.21.89"/>
    </reaction>
</comment>
<dbReference type="InterPro" id="IPR036286">
    <property type="entry name" value="LexA/Signal_pep-like_sf"/>
</dbReference>
<evidence type="ECO:0000259" key="2">
    <source>
        <dbReference type="Pfam" id="PF10502"/>
    </source>
</evidence>
<dbReference type="AlphaFoldDB" id="A0A0G1BAW4"/>
<dbReference type="InterPro" id="IPR019533">
    <property type="entry name" value="Peptidase_S26"/>
</dbReference>
<comment type="similarity">
    <text evidence="1">Belongs to the peptidase S26 family.</text>
</comment>
<keyword evidence="1" id="KW-0812">Transmembrane</keyword>
<reference evidence="3 4" key="1">
    <citation type="journal article" date="2015" name="Nature">
        <title>rRNA introns, odd ribosomes, and small enigmatic genomes across a large radiation of phyla.</title>
        <authorList>
            <person name="Brown C.T."/>
            <person name="Hug L.A."/>
            <person name="Thomas B.C."/>
            <person name="Sharon I."/>
            <person name="Castelle C.J."/>
            <person name="Singh A."/>
            <person name="Wilkins M.J."/>
            <person name="Williams K.H."/>
            <person name="Banfield J.F."/>
        </authorList>
    </citation>
    <scope>NUCLEOTIDE SEQUENCE [LARGE SCALE GENOMIC DNA]</scope>
</reference>
<keyword evidence="1" id="KW-1133">Transmembrane helix</keyword>
<dbReference type="GO" id="GO:0016020">
    <property type="term" value="C:membrane"/>
    <property type="evidence" value="ECO:0007669"/>
    <property type="project" value="UniProtKB-SubCell"/>
</dbReference>
<comment type="subcellular location">
    <subcellularLocation>
        <location evidence="1">Membrane</location>
        <topology evidence="1">Single-pass type II membrane protein</topology>
    </subcellularLocation>
</comment>
<keyword evidence="1" id="KW-0472">Membrane</keyword>
<evidence type="ECO:0000313" key="3">
    <source>
        <dbReference type="EMBL" id="KKS43496.1"/>
    </source>
</evidence>